<dbReference type="STRING" id="60175.A0A1V6Z325"/>
<dbReference type="EMBL" id="MOOB01000004">
    <property type="protein sequence ID" value="OQE94116.1"/>
    <property type="molecule type" value="Genomic_DNA"/>
</dbReference>
<feature type="transmembrane region" description="Helical" evidence="2">
    <location>
        <begin position="588"/>
        <end position="610"/>
    </location>
</feature>
<evidence type="ECO:0000256" key="1">
    <source>
        <dbReference type="SAM" id="MobiDB-lite"/>
    </source>
</evidence>
<dbReference type="InterPro" id="IPR053143">
    <property type="entry name" value="Arylsulfate_ST"/>
</dbReference>
<accession>A0A1V6Z325</accession>
<keyword evidence="2" id="KW-0472">Membrane</keyword>
<keyword evidence="2" id="KW-1133">Transmembrane helix</keyword>
<proteinExistence type="predicted"/>
<feature type="compositionally biased region" description="Low complexity" evidence="1">
    <location>
        <begin position="532"/>
        <end position="543"/>
    </location>
</feature>
<feature type="region of interest" description="Disordered" evidence="1">
    <location>
        <begin position="532"/>
        <end position="563"/>
    </location>
</feature>
<dbReference type="OMA" id="MHEFNIM"/>
<evidence type="ECO:0000313" key="4">
    <source>
        <dbReference type="EMBL" id="OQE94116.1"/>
    </source>
</evidence>
<organism evidence="4 5">
    <name type="scientific">Penicillium nalgiovense</name>
    <dbReference type="NCBI Taxonomy" id="60175"/>
    <lineage>
        <taxon>Eukaryota</taxon>
        <taxon>Fungi</taxon>
        <taxon>Dikarya</taxon>
        <taxon>Ascomycota</taxon>
        <taxon>Pezizomycotina</taxon>
        <taxon>Eurotiomycetes</taxon>
        <taxon>Eurotiomycetidae</taxon>
        <taxon>Eurotiales</taxon>
        <taxon>Aspergillaceae</taxon>
        <taxon>Penicillium</taxon>
    </lineage>
</organism>
<dbReference type="Proteomes" id="UP000191691">
    <property type="component" value="Unassembled WGS sequence"/>
</dbReference>
<evidence type="ECO:0008006" key="6">
    <source>
        <dbReference type="Google" id="ProtNLM"/>
    </source>
</evidence>
<sequence>MFWAALLLFSGNAVAERHDSDLMSFVTLPEVRALKWEVEHYDRERLAPGYWFVAPYGKISPDQPTLKYQQYQVGPYIYDDNGVLIWAGAPLYDNHNVFDFKPVYNIDNDPYLSFIVGWEYDDSKKGHGAIVNSHYEVEKEVQALSDVHDFNMHEFNIMDGGKTALACTYRSQPINLADFGRPTEESWVTVGGFVEVDVESSEVLVQWDSLENIALHESNMFHASDAPAGSPGWDYVHINAVDKNGAGDYLISMRFTNTIYLISGRDGNIAWRLGGTESDFEQDFVFSKQHDVKFVSSNGTHHVISFLNNASDERGNDEKISSVLFVELDTGVVPMTAKVIKRINRPDSGLTRLRGSAQALPNGNVFIGWSERGYSSEHASNGELLMTAQFSSDRYSTYRSYKGEFTGRPTAPPDLVASVYGTRDEDMTTIIHVSWNGATDVVQWKFYAKAYDHGDSVLIGTIKKTDFETMFIADGFMDFVSAEAIDAEGNVMHTSEIMRTGTPPDWKAAGWAGSGSGPSPDDPSIIVAANDNADSTSSADSTNGEAAEVINDSSSTGSGNRSGAQYADAKEVAKAVYKAYDVIRGVSALLIFIILTGTLGGAGFALWRYLHARRISRYQHVPSEDRLPVEEIRLASNQRP</sequence>
<evidence type="ECO:0000256" key="3">
    <source>
        <dbReference type="SAM" id="SignalP"/>
    </source>
</evidence>
<reference evidence="5" key="1">
    <citation type="journal article" date="2017" name="Nat. Microbiol.">
        <title>Global analysis of biosynthetic gene clusters reveals vast potential of secondary metabolite production in Penicillium species.</title>
        <authorList>
            <person name="Nielsen J.C."/>
            <person name="Grijseels S."/>
            <person name="Prigent S."/>
            <person name="Ji B."/>
            <person name="Dainat J."/>
            <person name="Nielsen K.F."/>
            <person name="Frisvad J.C."/>
            <person name="Workman M."/>
            <person name="Nielsen J."/>
        </authorList>
    </citation>
    <scope>NUCLEOTIDE SEQUENCE [LARGE SCALE GENOMIC DNA]</scope>
    <source>
        <strain evidence="5">IBT 13039</strain>
    </source>
</reference>
<comment type="caution">
    <text evidence="4">The sequence shown here is derived from an EMBL/GenBank/DDBJ whole genome shotgun (WGS) entry which is preliminary data.</text>
</comment>
<feature type="chain" id="PRO_5012257992" description="ASST-domain-containing protein" evidence="3">
    <location>
        <begin position="16"/>
        <end position="640"/>
    </location>
</feature>
<feature type="compositionally biased region" description="Polar residues" evidence="1">
    <location>
        <begin position="551"/>
        <end position="563"/>
    </location>
</feature>
<feature type="signal peptide" evidence="3">
    <location>
        <begin position="1"/>
        <end position="15"/>
    </location>
</feature>
<protein>
    <recommendedName>
        <fullName evidence="6">ASST-domain-containing protein</fullName>
    </recommendedName>
</protein>
<dbReference type="Pfam" id="PF14269">
    <property type="entry name" value="Arylsulfotran_2"/>
    <property type="match status" value="1"/>
</dbReference>
<keyword evidence="3" id="KW-0732">Signal</keyword>
<name>A0A1V6Z325_PENNA</name>
<dbReference type="PANTHER" id="PTHR35340">
    <property type="entry name" value="PQQ ENZYME REPEAT PROTEIN-RELATED"/>
    <property type="match status" value="1"/>
</dbReference>
<keyword evidence="2" id="KW-0812">Transmembrane</keyword>
<keyword evidence="5" id="KW-1185">Reference proteome</keyword>
<dbReference type="PANTHER" id="PTHR35340:SF8">
    <property type="entry name" value="ASST-DOMAIN-CONTAINING PROTEIN"/>
    <property type="match status" value="1"/>
</dbReference>
<dbReference type="InterPro" id="IPR039535">
    <property type="entry name" value="ASST-like"/>
</dbReference>
<dbReference type="OrthoDB" id="5427350at2759"/>
<evidence type="ECO:0000313" key="5">
    <source>
        <dbReference type="Proteomes" id="UP000191691"/>
    </source>
</evidence>
<gene>
    <name evidence="4" type="ORF">PENNAL_c0004G01112</name>
</gene>
<evidence type="ECO:0000256" key="2">
    <source>
        <dbReference type="SAM" id="Phobius"/>
    </source>
</evidence>
<dbReference type="AlphaFoldDB" id="A0A1V6Z325"/>